<accession>B9ESA9</accession>
<name>B9ESA9_PROMM</name>
<keyword evidence="2" id="KW-1185">Reference proteome</keyword>
<dbReference type="HOGENOM" id="CLU_212761_0_0_3"/>
<evidence type="ECO:0000313" key="1">
    <source>
        <dbReference type="EMBL" id="CAX32248.1"/>
    </source>
</evidence>
<dbReference type="KEGG" id="pmt:PMT_2726"/>
<evidence type="ECO:0000313" key="2">
    <source>
        <dbReference type="Proteomes" id="UP000001423"/>
    </source>
</evidence>
<reference evidence="1 2" key="1">
    <citation type="journal article" date="2003" name="Nature">
        <title>Genome divergence in two Prochlorococcus ecotypes reflects oceanic niche differentiation.</title>
        <authorList>
            <person name="Rocap G."/>
            <person name="Larimer F.W."/>
            <person name="Lamerdin J.E."/>
            <person name="Malfatti S."/>
            <person name="Chain P."/>
            <person name="Ahlgren N.A."/>
            <person name="Arellano A."/>
            <person name="Coleman M."/>
            <person name="Hauser L."/>
            <person name="Hess W.R."/>
            <person name="Johnson Z.I."/>
            <person name="Land M.L."/>
            <person name="Lindell D."/>
            <person name="Post A.F."/>
            <person name="Regala W."/>
            <person name="Shah M."/>
            <person name="Shaw S.L."/>
            <person name="Steglich C."/>
            <person name="Sullivan M.B."/>
            <person name="Ting C.S."/>
            <person name="Tolonen A."/>
            <person name="Webb E.A."/>
            <person name="Zinser E.R."/>
            <person name="Chisholm S.W."/>
        </authorList>
    </citation>
    <scope>NUCLEOTIDE SEQUENCE [LARGE SCALE GENOMIC DNA]</scope>
    <source>
        <strain evidence="2">MIT 9313</strain>
    </source>
</reference>
<sequence>MKFWDTFFDAVVSANPIGLDKPFANVLISIPAITEETLGLKID</sequence>
<dbReference type="Proteomes" id="UP000001423">
    <property type="component" value="Chromosome"/>
</dbReference>
<protein>
    <submittedName>
        <fullName evidence="1">Uncharacterized protein</fullName>
    </submittedName>
</protein>
<organism evidence="1 2">
    <name type="scientific">Prochlorococcus marinus (strain MIT 9313)</name>
    <dbReference type="NCBI Taxonomy" id="74547"/>
    <lineage>
        <taxon>Bacteria</taxon>
        <taxon>Bacillati</taxon>
        <taxon>Cyanobacteriota</taxon>
        <taxon>Cyanophyceae</taxon>
        <taxon>Synechococcales</taxon>
        <taxon>Prochlorococcaceae</taxon>
        <taxon>Prochlorococcus</taxon>
    </lineage>
</organism>
<dbReference type="AlphaFoldDB" id="B9ESA9"/>
<dbReference type="eggNOG" id="ENOG50322YJ">
    <property type="taxonomic scope" value="Bacteria"/>
</dbReference>
<dbReference type="EMBL" id="BX548175">
    <property type="protein sequence ID" value="CAX32248.1"/>
    <property type="molecule type" value="Genomic_DNA"/>
</dbReference>
<gene>
    <name evidence="1" type="ordered locus">PMT_2726</name>
</gene>
<proteinExistence type="predicted"/>